<evidence type="ECO:0000313" key="1">
    <source>
        <dbReference type="EMBL" id="AUG88109.1"/>
    </source>
</evidence>
<organism evidence="1 2">
    <name type="scientific">Klebsiella phage May</name>
    <dbReference type="NCBI Taxonomy" id="2054272"/>
    <lineage>
        <taxon>Viruses</taxon>
        <taxon>Duplodnaviria</taxon>
        <taxon>Heunggongvirae</taxon>
        <taxon>Uroviricota</taxon>
        <taxon>Caudoviricetes</taxon>
        <taxon>Pantevenvirales</taxon>
        <taxon>Ackermannviridae</taxon>
        <taxon>Taipeivirus</taxon>
        <taxon>Taipeivirus may</taxon>
    </lineage>
</organism>
<dbReference type="Proteomes" id="UP000241345">
    <property type="component" value="Segment"/>
</dbReference>
<name>A0A2H5BP40_9CAUD</name>
<evidence type="ECO:0000313" key="2">
    <source>
        <dbReference type="Proteomes" id="UP000241345"/>
    </source>
</evidence>
<protein>
    <submittedName>
        <fullName evidence="1">Uncharacterized protein</fullName>
    </submittedName>
</protein>
<proteinExistence type="predicted"/>
<keyword evidence="2" id="KW-1185">Reference proteome</keyword>
<reference evidence="1 2" key="2">
    <citation type="journal article" date="2019" name="Microbiol. Resour. Announc.">
        <title>Complete Genome Sequence of Klebsiella pneumoniae Myophage May.</title>
        <authorList>
            <person name="Nguyen K.T."/>
            <person name="Bonasera R."/>
            <person name="Benson G."/>
            <person name="Hernandez-Morales A.C."/>
            <person name="Gill J.J."/>
            <person name="Liu M."/>
        </authorList>
    </citation>
    <scope>NUCLEOTIDE SEQUENCE [LARGE SCALE GENOMIC DNA]</scope>
</reference>
<reference evidence="2" key="1">
    <citation type="submission" date="2017-11" db="EMBL/GenBank/DDBJ databases">
        <title>Complete Genome of Klebsiella pneumoniae Myophage May.</title>
        <authorList>
            <person name="Nguyen K."/>
            <person name="Bonasera R."/>
            <person name="Gill J.J."/>
            <person name="Liu M."/>
        </authorList>
    </citation>
    <scope>NUCLEOTIDE SEQUENCE [LARGE SCALE GENOMIC DNA]</scope>
</reference>
<dbReference type="EMBL" id="MG428991">
    <property type="protein sequence ID" value="AUG88109.1"/>
    <property type="molecule type" value="Genomic_DNA"/>
</dbReference>
<gene>
    <name evidence="1" type="ORF">CPT_May_195</name>
</gene>
<sequence length="66" mass="7400">MITSGYSMDLYCDCDTCTKATAIFGSNTPSQYFGETYAECAKQAKQDGWYLSRDKRKCIAPGHKRS</sequence>
<accession>A0A2H5BP40</accession>